<dbReference type="SUPFAM" id="SSF53187">
    <property type="entry name" value="Zn-dependent exopeptidases"/>
    <property type="match status" value="1"/>
</dbReference>
<evidence type="ECO:0000256" key="3">
    <source>
        <dbReference type="ARBA" id="ARBA00022801"/>
    </source>
</evidence>
<keyword evidence="7" id="KW-1185">Reference proteome</keyword>
<keyword evidence="4" id="KW-0732">Signal</keyword>
<dbReference type="EMBL" id="JBHRYJ010000001">
    <property type="protein sequence ID" value="MFC3675241.1"/>
    <property type="molecule type" value="Genomic_DNA"/>
</dbReference>
<evidence type="ECO:0000259" key="5">
    <source>
        <dbReference type="SMART" id="SM00646"/>
    </source>
</evidence>
<comment type="caution">
    <text evidence="6">The sequence shown here is derived from an EMBL/GenBank/DDBJ whole genome shotgun (WGS) entry which is preliminary data.</text>
</comment>
<dbReference type="PANTHER" id="PTHR30404:SF0">
    <property type="entry name" value="N-ACETYLMURAMOYL-L-ALANINE AMIDASE AMIC"/>
    <property type="match status" value="1"/>
</dbReference>
<dbReference type="Gene3D" id="3.40.630.40">
    <property type="entry name" value="Zn-dependent exopeptidases"/>
    <property type="match status" value="1"/>
</dbReference>
<organism evidence="6 7">
    <name type="scientific">Ferrovibrio xuzhouensis</name>
    <dbReference type="NCBI Taxonomy" id="1576914"/>
    <lineage>
        <taxon>Bacteria</taxon>
        <taxon>Pseudomonadati</taxon>
        <taxon>Pseudomonadota</taxon>
        <taxon>Alphaproteobacteria</taxon>
        <taxon>Rhodospirillales</taxon>
        <taxon>Rhodospirillaceae</taxon>
        <taxon>Ferrovibrio</taxon>
    </lineage>
</organism>
<dbReference type="InterPro" id="IPR050695">
    <property type="entry name" value="N-acetylmuramoyl_amidase_3"/>
</dbReference>
<reference evidence="7" key="1">
    <citation type="journal article" date="2019" name="Int. J. Syst. Evol. Microbiol.">
        <title>The Global Catalogue of Microorganisms (GCM) 10K type strain sequencing project: providing services to taxonomists for standard genome sequencing and annotation.</title>
        <authorList>
            <consortium name="The Broad Institute Genomics Platform"/>
            <consortium name="The Broad Institute Genome Sequencing Center for Infectious Disease"/>
            <person name="Wu L."/>
            <person name="Ma J."/>
        </authorList>
    </citation>
    <scope>NUCLEOTIDE SEQUENCE [LARGE SCALE GENOMIC DNA]</scope>
    <source>
        <strain evidence="7">KCTC 42182</strain>
    </source>
</reference>
<feature type="signal peptide" evidence="4">
    <location>
        <begin position="1"/>
        <end position="26"/>
    </location>
</feature>
<gene>
    <name evidence="6" type="ORF">ACFOOQ_06790</name>
</gene>
<dbReference type="Proteomes" id="UP001595711">
    <property type="component" value="Unassembled WGS sequence"/>
</dbReference>
<name>A0ABV7VF51_9PROT</name>
<evidence type="ECO:0000256" key="1">
    <source>
        <dbReference type="ARBA" id="ARBA00001561"/>
    </source>
</evidence>
<dbReference type="PROSITE" id="PS51318">
    <property type="entry name" value="TAT"/>
    <property type="match status" value="1"/>
</dbReference>
<dbReference type="RefSeq" id="WP_379723432.1">
    <property type="nucleotide sequence ID" value="NZ_JBHRYJ010000001.1"/>
</dbReference>
<dbReference type="InterPro" id="IPR002508">
    <property type="entry name" value="MurNAc-LAA_cat"/>
</dbReference>
<keyword evidence="3" id="KW-0378">Hydrolase</keyword>
<dbReference type="InterPro" id="IPR006311">
    <property type="entry name" value="TAT_signal"/>
</dbReference>
<dbReference type="PANTHER" id="PTHR30404">
    <property type="entry name" value="N-ACETYLMURAMOYL-L-ALANINE AMIDASE"/>
    <property type="match status" value="1"/>
</dbReference>
<feature type="domain" description="MurNAc-LAA" evidence="5">
    <location>
        <begin position="120"/>
        <end position="274"/>
    </location>
</feature>
<sequence length="283" mass="30666">MYSRRYVITSLLGAIGAAGMATSAMTGEAWARQRNGVPIPESKPPVPRGARVAARPPAILVLDPGHGGRDPGAIGMSGTEEKDVTLSICQSIRDQLQRRSDIRVHLTRDNDTYIPLGSRVAFAHEKGADLFISIHADAAPNHSAHGLSAYSRSDRASDDFARKLADRENQVDTVYGFDASSTDKQTAAILIDLARRHSHNASLVAKRRIVTGMGKDVPLLDNPMRAANFAVLRSPSVPSVLIETGFLTNPHDERELRNPKSRAKLAQYLAEHIAPVTADLREA</sequence>
<dbReference type="CDD" id="cd02696">
    <property type="entry name" value="MurNAc-LAA"/>
    <property type="match status" value="1"/>
</dbReference>
<feature type="chain" id="PRO_5046162960" description="N-acetylmuramoyl-L-alanine amidase" evidence="4">
    <location>
        <begin position="27"/>
        <end position="283"/>
    </location>
</feature>
<evidence type="ECO:0000313" key="6">
    <source>
        <dbReference type="EMBL" id="MFC3675241.1"/>
    </source>
</evidence>
<comment type="catalytic activity">
    <reaction evidence="1">
        <text>Hydrolyzes the link between N-acetylmuramoyl residues and L-amino acid residues in certain cell-wall glycopeptides.</text>
        <dbReference type="EC" id="3.5.1.28"/>
    </reaction>
</comment>
<proteinExistence type="predicted"/>
<evidence type="ECO:0000256" key="2">
    <source>
        <dbReference type="ARBA" id="ARBA00011901"/>
    </source>
</evidence>
<evidence type="ECO:0000313" key="7">
    <source>
        <dbReference type="Proteomes" id="UP001595711"/>
    </source>
</evidence>
<dbReference type="EC" id="3.5.1.28" evidence="2"/>
<protein>
    <recommendedName>
        <fullName evidence="2">N-acetylmuramoyl-L-alanine amidase</fullName>
        <ecNumber evidence="2">3.5.1.28</ecNumber>
    </recommendedName>
</protein>
<evidence type="ECO:0000256" key="4">
    <source>
        <dbReference type="SAM" id="SignalP"/>
    </source>
</evidence>
<dbReference type="Pfam" id="PF01520">
    <property type="entry name" value="Amidase_3"/>
    <property type="match status" value="1"/>
</dbReference>
<dbReference type="SMART" id="SM00646">
    <property type="entry name" value="Ami_3"/>
    <property type="match status" value="1"/>
</dbReference>
<accession>A0ABV7VF51</accession>